<accession>A0ABY6YNI3</accession>
<dbReference type="InterPro" id="IPR002931">
    <property type="entry name" value="Transglutaminase-like"/>
</dbReference>
<feature type="transmembrane region" description="Helical" evidence="2">
    <location>
        <begin position="136"/>
        <end position="154"/>
    </location>
</feature>
<feature type="region of interest" description="Disordered" evidence="1">
    <location>
        <begin position="557"/>
        <end position="604"/>
    </location>
</feature>
<feature type="transmembrane region" description="Helical" evidence="2">
    <location>
        <begin position="605"/>
        <end position="625"/>
    </location>
</feature>
<gene>
    <name evidence="4" type="ORF">OUQ99_01865</name>
</gene>
<reference evidence="4 5" key="1">
    <citation type="journal article" date="2013" name="Int. J. Syst. Evol. Microbiol.">
        <title>Description of Streptomonospora sediminis sp. nov. and Streptomonospora nanhaiensis sp. nov., and reclassification of Nocardiopsis arabia Hozzein &amp; Goodfellow 2008 as Streptomonospora arabica comb. nov. and emended description of the genus Streptomonospora.</title>
        <authorList>
            <person name="Zhang D.F."/>
            <person name="Pan H.Q."/>
            <person name="He J."/>
            <person name="Zhang X.M."/>
            <person name="Zhang Y.G."/>
            <person name="Klenk H.P."/>
            <person name="Hu J.C."/>
            <person name="Li W.J."/>
        </authorList>
    </citation>
    <scope>NUCLEOTIDE SEQUENCE [LARGE SCALE GENOMIC DNA]</scope>
    <source>
        <strain evidence="4 5">12A09</strain>
    </source>
</reference>
<feature type="transmembrane region" description="Helical" evidence="2">
    <location>
        <begin position="184"/>
        <end position="202"/>
    </location>
</feature>
<feature type="transmembrane region" description="Helical" evidence="2">
    <location>
        <begin position="236"/>
        <end position="261"/>
    </location>
</feature>
<dbReference type="SUPFAM" id="SSF54001">
    <property type="entry name" value="Cysteine proteinases"/>
    <property type="match status" value="1"/>
</dbReference>
<feature type="compositionally biased region" description="Acidic residues" evidence="1">
    <location>
        <begin position="579"/>
        <end position="593"/>
    </location>
</feature>
<dbReference type="Pfam" id="PF01841">
    <property type="entry name" value="Transglut_core"/>
    <property type="match status" value="1"/>
</dbReference>
<evidence type="ECO:0000259" key="3">
    <source>
        <dbReference type="SMART" id="SM00460"/>
    </source>
</evidence>
<dbReference type="InterPro" id="IPR038765">
    <property type="entry name" value="Papain-like_cys_pep_sf"/>
</dbReference>
<feature type="domain" description="Transglutaminase-like" evidence="3">
    <location>
        <begin position="489"/>
        <end position="559"/>
    </location>
</feature>
<evidence type="ECO:0000256" key="2">
    <source>
        <dbReference type="SAM" id="Phobius"/>
    </source>
</evidence>
<evidence type="ECO:0000313" key="4">
    <source>
        <dbReference type="EMBL" id="WAE73898.1"/>
    </source>
</evidence>
<proteinExistence type="predicted"/>
<dbReference type="Proteomes" id="UP001156498">
    <property type="component" value="Chromosome"/>
</dbReference>
<dbReference type="PANTHER" id="PTHR42736:SF1">
    <property type="entry name" value="PROTEIN-GLUTAMINE GAMMA-GLUTAMYLTRANSFERASE"/>
    <property type="match status" value="1"/>
</dbReference>
<sequence length="751" mass="77139">MATLTPPRPPETVPAPGRGPGTPLRAVLAPVGLVMAAAAGGVALAPGYAAPAPVYAVLPLCALLSVAVTLAARARLSPLAGILVGLPLPLAGVVVCAARIPGQGTGVLGGTVEALLHSGARILTSAAPTPLNADTLTLPILATWLTGVASVLLWQGSRPALAVLPGLLALVGAVVLNGPVAPPGFPSIGLVAVAAVLLMAASSDVRTAARARAGSEDLRIEVDAPETQTLGRLGRILVTAVAAALAAAATVFGGPVLLASWEADPGDPREAVRPPLAPEAALNPLGYLAAWAAEPDDPLLTVRSEEPVDLRWVALAEFTGTTWLPEGGYRAAGEVLPDPVPPPPHATGVRAEISVGDDLPGGWAPVVGVPRRVGLQPLGYDAVSGTVVSADGGIAGARYEVAGDVADWRAAELADASVPADAVFDRYRELPPGAPPVLNDVAAAVAGQGSPYERAVLLSEYLRESHYFSAETPGGHGYANVADMLAPPGQQGGGGTSEQFASAFAMLARAAGLPSRVVVGFGSGHDGGDGVRTVRTGDALAWGEVYFNGAGWVPFSVTPGEEGEDEAEETSSAAAEAQTPEDGDEANSLEDDAAPSPPNRESTPLWPFLTVGGVLLAAVGAVPALRLARSRWRLRPGVPERRVLGAWRELRDHLRQRADAPKPGDTVGDTVALVQGLLPEEGREWARIDLRRLGGAVNRVGFAPGSGVSETEAAHIADGVRRQSRALRRTLGRGRRLAWWFDPRPLFWRAP</sequence>
<feature type="transmembrane region" description="Helical" evidence="2">
    <location>
        <begin position="27"/>
        <end position="48"/>
    </location>
</feature>
<dbReference type="SMART" id="SM00460">
    <property type="entry name" value="TGc"/>
    <property type="match status" value="1"/>
</dbReference>
<protein>
    <submittedName>
        <fullName evidence="4">Transglutaminase-like domain-containing protein</fullName>
    </submittedName>
</protein>
<keyword evidence="2" id="KW-1133">Transmembrane helix</keyword>
<keyword evidence="5" id="KW-1185">Reference proteome</keyword>
<organism evidence="4 5">
    <name type="scientific">Streptomonospora nanhaiensis</name>
    <dbReference type="NCBI Taxonomy" id="1323731"/>
    <lineage>
        <taxon>Bacteria</taxon>
        <taxon>Bacillati</taxon>
        <taxon>Actinomycetota</taxon>
        <taxon>Actinomycetes</taxon>
        <taxon>Streptosporangiales</taxon>
        <taxon>Nocardiopsidaceae</taxon>
        <taxon>Streptomonospora</taxon>
    </lineage>
</organism>
<dbReference type="InterPro" id="IPR052901">
    <property type="entry name" value="Bact_TGase-like"/>
</dbReference>
<feature type="compositionally biased region" description="Pro residues" evidence="1">
    <location>
        <begin position="1"/>
        <end position="13"/>
    </location>
</feature>
<evidence type="ECO:0000256" key="1">
    <source>
        <dbReference type="SAM" id="MobiDB-lite"/>
    </source>
</evidence>
<feature type="region of interest" description="Disordered" evidence="1">
    <location>
        <begin position="1"/>
        <end position="21"/>
    </location>
</feature>
<dbReference type="EMBL" id="CP113264">
    <property type="protein sequence ID" value="WAE73898.1"/>
    <property type="molecule type" value="Genomic_DNA"/>
</dbReference>
<evidence type="ECO:0000313" key="5">
    <source>
        <dbReference type="Proteomes" id="UP001156498"/>
    </source>
</evidence>
<keyword evidence="2" id="KW-0812">Transmembrane</keyword>
<dbReference type="Gene3D" id="3.10.620.30">
    <property type="match status" value="1"/>
</dbReference>
<dbReference type="RefSeq" id="WP_267947678.1">
    <property type="nucleotide sequence ID" value="NZ_CP113264.1"/>
</dbReference>
<name>A0ABY6YNI3_9ACTN</name>
<keyword evidence="2" id="KW-0472">Membrane</keyword>
<feature type="transmembrane region" description="Helical" evidence="2">
    <location>
        <begin position="54"/>
        <end position="72"/>
    </location>
</feature>
<dbReference type="PANTHER" id="PTHR42736">
    <property type="entry name" value="PROTEIN-GLUTAMINE GAMMA-GLUTAMYLTRANSFERASE"/>
    <property type="match status" value="1"/>
</dbReference>
<feature type="transmembrane region" description="Helical" evidence="2">
    <location>
        <begin position="79"/>
        <end position="100"/>
    </location>
</feature>
<feature type="transmembrane region" description="Helical" evidence="2">
    <location>
        <begin position="161"/>
        <end position="178"/>
    </location>
</feature>